<evidence type="ECO:0000313" key="2">
    <source>
        <dbReference type="EMBL" id="AIT94536.1"/>
    </source>
</evidence>
<proteinExistence type="predicted"/>
<dbReference type="AlphaFoldDB" id="A0A097KMW8"/>
<protein>
    <submittedName>
        <fullName evidence="2">Putative LAGLIDADG homing endonuclease</fullName>
    </submittedName>
</protein>
<dbReference type="GeneID" id="22159859"/>
<dbReference type="EMBL" id="KM462874">
    <property type="protein sequence ID" value="AIT94536.1"/>
    <property type="molecule type" value="Genomic_DNA"/>
</dbReference>
<dbReference type="RefSeq" id="YP_009105846.1">
    <property type="nucleotide sequence ID" value="NC_025536.1"/>
</dbReference>
<feature type="domain" description="Homing endonuclease LAGLIDADG" evidence="1">
    <location>
        <begin position="61"/>
        <end position="233"/>
    </location>
</feature>
<dbReference type="InterPro" id="IPR004860">
    <property type="entry name" value="LAGLIDADG_dom"/>
</dbReference>
<name>A0A097KMW8_9CHLO</name>
<keyword evidence="2" id="KW-0540">Nuclease</keyword>
<organism evidence="2">
    <name type="scientific">Koliella corcontica</name>
    <dbReference type="NCBI Taxonomy" id="155904"/>
    <lineage>
        <taxon>Eukaryota</taxon>
        <taxon>Viridiplantae</taxon>
        <taxon>Chlorophyta</taxon>
        <taxon>core chlorophytes</taxon>
        <taxon>Trebouxiophyceae</taxon>
        <taxon>Prasiolales</taxon>
        <taxon>Koliellaceae</taxon>
        <taxon>Koliella</taxon>
    </lineage>
</organism>
<keyword evidence="2" id="KW-0378">Hydrolase</keyword>
<reference evidence="2" key="1">
    <citation type="journal article" date="2014" name="BMC Evol. Biol.">
        <title>Chloroplast phylogenomic analysis resolves deep-level relationships within the green algal class Trebouxiophyceae.</title>
        <authorList>
            <person name="Lemieux C."/>
            <person name="Otis C."/>
            <person name="Turmel M."/>
        </authorList>
    </citation>
    <scope>NUCLEOTIDE SEQUENCE</scope>
</reference>
<dbReference type="Gene3D" id="3.10.28.10">
    <property type="entry name" value="Homing endonucleases"/>
    <property type="match status" value="2"/>
</dbReference>
<keyword evidence="2" id="KW-0150">Chloroplast</keyword>
<dbReference type="SUPFAM" id="SSF55608">
    <property type="entry name" value="Homing endonucleases"/>
    <property type="match status" value="1"/>
</dbReference>
<dbReference type="EMBL" id="KM462874">
    <property type="protein sequence ID" value="AIT94548.1"/>
    <property type="molecule type" value="Genomic_DNA"/>
</dbReference>
<dbReference type="Pfam" id="PF03161">
    <property type="entry name" value="LAGLIDADG_2"/>
    <property type="match status" value="1"/>
</dbReference>
<geneLocation type="chloroplast" evidence="2"/>
<keyword evidence="2" id="KW-0934">Plastid</keyword>
<evidence type="ECO:0000259" key="1">
    <source>
        <dbReference type="Pfam" id="PF03161"/>
    </source>
</evidence>
<accession>A0A097KMW8</accession>
<gene>
    <name evidence="2" type="primary">orf261</name>
</gene>
<sequence>MRSRFLIVYQAWAIPWEVLYIFYNKMKTEKFRFSKRQLLASGALLTVSSLTSNTISDRQKAIILGNVLGDGHLQLSPNGKKARLRFTHSMAQEEYVKWQYKQLESLCTTVKEPYESIGKKGYHECIAYTSYKQELTPYHQLVYKETGFSKPKFRKTITSDLTSQLKDPDSLMVWFLDDGTLRPDGNACRIATQCFNLEENILLQDCLMTNFNIKSGIERWPKDQYGLCIYSRGGHSRKFIKLFAATVIKEIPSMKYKVNNI</sequence>
<dbReference type="GO" id="GO:0004519">
    <property type="term" value="F:endonuclease activity"/>
    <property type="evidence" value="ECO:0007669"/>
    <property type="project" value="UniProtKB-KW"/>
</dbReference>
<dbReference type="InterPro" id="IPR027434">
    <property type="entry name" value="Homing_endonucl"/>
</dbReference>
<dbReference type="GeneID" id="22159877"/>
<dbReference type="RefSeq" id="YP_009105825.1">
    <property type="nucleotide sequence ID" value="NC_025536.1"/>
</dbReference>
<keyword evidence="2" id="KW-0255">Endonuclease</keyword>